<organism evidence="1 2">
    <name type="scientific">Myxococcus llanfairpwllgwyngyllgogerychwyrndrobwllllantysiliogogogochensis</name>
    <dbReference type="NCBI Taxonomy" id="2590453"/>
    <lineage>
        <taxon>Bacteria</taxon>
        <taxon>Pseudomonadati</taxon>
        <taxon>Myxococcota</taxon>
        <taxon>Myxococcia</taxon>
        <taxon>Myxococcales</taxon>
        <taxon>Cystobacterineae</taxon>
        <taxon>Myxococcaceae</taxon>
        <taxon>Myxococcus</taxon>
    </lineage>
</organism>
<gene>
    <name evidence="1" type="ORF">FJV41_16095</name>
</gene>
<evidence type="ECO:0000313" key="2">
    <source>
        <dbReference type="Proteomes" id="UP000315369"/>
    </source>
</evidence>
<reference evidence="1 2" key="1">
    <citation type="submission" date="2019-06" db="EMBL/GenBank/DDBJ databases">
        <authorList>
            <person name="Livingstone P."/>
            <person name="Whitworth D."/>
        </authorList>
    </citation>
    <scope>NUCLEOTIDE SEQUENCE [LARGE SCALE GENOMIC DNA]</scope>
    <source>
        <strain evidence="1 2">AM401</strain>
    </source>
</reference>
<comment type="caution">
    <text evidence="1">The sequence shown here is derived from an EMBL/GenBank/DDBJ whole genome shotgun (WGS) entry which is preliminary data.</text>
</comment>
<protein>
    <submittedName>
        <fullName evidence="1">Uncharacterized protein</fullName>
    </submittedName>
</protein>
<accession>A0A540X107</accession>
<sequence length="99" mass="11010">MDSATCCIQRFGPEACGFSTSEAAVLMGGAKAVTDAASDTEEWDDSHNSHLPEWRRECIRAYGDCQNKGWKGDCSACFDYCKGQHEWPINKCRPKKKGE</sequence>
<name>A0A540X107_9BACT</name>
<dbReference type="OrthoDB" id="5384446at2"/>
<dbReference type="AlphaFoldDB" id="A0A540X107"/>
<evidence type="ECO:0000313" key="1">
    <source>
        <dbReference type="EMBL" id="TQF14945.1"/>
    </source>
</evidence>
<dbReference type="Proteomes" id="UP000315369">
    <property type="component" value="Unassembled WGS sequence"/>
</dbReference>
<proteinExistence type="predicted"/>
<keyword evidence="2" id="KW-1185">Reference proteome</keyword>
<dbReference type="EMBL" id="VIFM01000055">
    <property type="protein sequence ID" value="TQF14945.1"/>
    <property type="molecule type" value="Genomic_DNA"/>
</dbReference>